<sequence>MKSGKTCGGIPFQNLALSLDSIRKIIHQRNFIGVAGFQFQIFW</sequence>
<name>E0QTI8_9ACTO</name>
<organism evidence="1 2">
    <name type="scientific">Mobiluncus mulieris ATCC 35239</name>
    <dbReference type="NCBI Taxonomy" id="871571"/>
    <lineage>
        <taxon>Bacteria</taxon>
        <taxon>Bacillati</taxon>
        <taxon>Actinomycetota</taxon>
        <taxon>Actinomycetes</taxon>
        <taxon>Actinomycetales</taxon>
        <taxon>Actinomycetaceae</taxon>
        <taxon>Mobiluncus</taxon>
    </lineage>
</organism>
<comment type="caution">
    <text evidence="1">The sequence shown here is derived from an EMBL/GenBank/DDBJ whole genome shotgun (WGS) entry which is preliminary data.</text>
</comment>
<reference evidence="1" key="1">
    <citation type="submission" date="2010-08" db="EMBL/GenBank/DDBJ databases">
        <authorList>
            <person name="Muzny D."/>
            <person name="Qin X."/>
            <person name="Deng J."/>
            <person name="Jiang H."/>
            <person name="Liu Y."/>
            <person name="Qu J."/>
            <person name="Song X.-Z."/>
            <person name="Zhang L."/>
            <person name="Thornton R."/>
            <person name="Coyle M."/>
            <person name="Francisco L."/>
            <person name="Jackson L."/>
            <person name="Javaid M."/>
            <person name="Korchina V."/>
            <person name="Kovar C."/>
            <person name="Mata R."/>
            <person name="Mathew T."/>
            <person name="Ngo R."/>
            <person name="Nguyen L."/>
            <person name="Nguyen N."/>
            <person name="Okwuonu G."/>
            <person name="Ongeri F."/>
            <person name="Pham C."/>
            <person name="Simmons D."/>
            <person name="Wilczek-Boney K."/>
            <person name="Hale W."/>
            <person name="Jakkamsetti A."/>
            <person name="Pham P."/>
            <person name="Ruth R."/>
            <person name="San Lucas F."/>
            <person name="Warren J."/>
            <person name="Zhang J."/>
            <person name="Zhao Z."/>
            <person name="Zhou C."/>
            <person name="Zhu D."/>
            <person name="Lee S."/>
            <person name="Bess C."/>
            <person name="Blankenburg K."/>
            <person name="Forbes L."/>
            <person name="Fu Q."/>
            <person name="Gubbala S."/>
            <person name="Hirani K."/>
            <person name="Jayaseelan J.C."/>
            <person name="Lara F."/>
            <person name="Munidasa M."/>
            <person name="Palculict T."/>
            <person name="Patil S."/>
            <person name="Pu L.-L."/>
            <person name="Saada N."/>
            <person name="Tang L."/>
            <person name="Weissenberger G."/>
            <person name="Zhu Y."/>
            <person name="Hemphill L."/>
            <person name="Shang Y."/>
            <person name="Youmans B."/>
            <person name="Ayvaz T."/>
            <person name="Ross M."/>
            <person name="Santibanez J."/>
            <person name="Aqrawi P."/>
            <person name="Gross S."/>
            <person name="Joshi V."/>
            <person name="Fowler G."/>
            <person name="Nazareth L."/>
            <person name="Reid J."/>
            <person name="Worley K."/>
            <person name="Petrosino J."/>
            <person name="Highlander S."/>
            <person name="Gibbs R."/>
        </authorList>
    </citation>
    <scope>NUCLEOTIDE SEQUENCE [LARGE SCALE GENOMIC DNA]</scope>
    <source>
        <strain evidence="1">ATCC 35239</strain>
    </source>
</reference>
<proteinExistence type="predicted"/>
<dbReference type="AlphaFoldDB" id="E0QTI8"/>
<protein>
    <submittedName>
        <fullName evidence="1">Uncharacterized protein</fullName>
    </submittedName>
</protein>
<evidence type="ECO:0000313" key="2">
    <source>
        <dbReference type="Proteomes" id="UP000003045"/>
    </source>
</evidence>
<dbReference type="HOGENOM" id="CLU_3236152_0_0_11"/>
<gene>
    <name evidence="1" type="ORF">HMPREF0580_2203</name>
</gene>
<keyword evidence="2" id="KW-1185">Reference proteome</keyword>
<dbReference type="EMBL" id="AEET01000048">
    <property type="protein sequence ID" value="EFM45032.1"/>
    <property type="molecule type" value="Genomic_DNA"/>
</dbReference>
<accession>E0QTI8</accession>
<dbReference type="Proteomes" id="UP000003045">
    <property type="component" value="Unassembled WGS sequence"/>
</dbReference>
<evidence type="ECO:0000313" key="1">
    <source>
        <dbReference type="EMBL" id="EFM45032.1"/>
    </source>
</evidence>